<dbReference type="AlphaFoldDB" id="A0A1M6QNI1"/>
<protein>
    <submittedName>
        <fullName evidence="3">Cell division protein FtsL</fullName>
    </submittedName>
</protein>
<evidence type="ECO:0000313" key="3">
    <source>
        <dbReference type="EMBL" id="SHK21708.1"/>
    </source>
</evidence>
<dbReference type="EMBL" id="FRAG01000036">
    <property type="protein sequence ID" value="SHK21708.1"/>
    <property type="molecule type" value="Genomic_DNA"/>
</dbReference>
<dbReference type="InterPro" id="IPR007060">
    <property type="entry name" value="FtsL/DivIC"/>
</dbReference>
<reference evidence="3 4" key="1">
    <citation type="submission" date="2016-11" db="EMBL/GenBank/DDBJ databases">
        <authorList>
            <person name="Jaros S."/>
            <person name="Januszkiewicz K."/>
            <person name="Wedrychowicz H."/>
        </authorList>
    </citation>
    <scope>NUCLEOTIDE SEQUENCE [LARGE SCALE GENOMIC DNA]</scope>
    <source>
        <strain evidence="3 4">DSM 15212</strain>
    </source>
</reference>
<sequence>MAKKNKRRKGSFLKRNRISIAFIVMLIVYLSVTMVNQEMKLRDLEKEENQLQQRAATLKKELSDMEKKIEESESLEFIEKVAREKLKMVKPNEIIYIIQD</sequence>
<accession>A0A1M6QNI1</accession>
<dbReference type="Pfam" id="PF04977">
    <property type="entry name" value="DivIC"/>
    <property type="match status" value="1"/>
</dbReference>
<keyword evidence="2" id="KW-1133">Transmembrane helix</keyword>
<dbReference type="Proteomes" id="UP000184465">
    <property type="component" value="Unassembled WGS sequence"/>
</dbReference>
<gene>
    <name evidence="3" type="ORF">SAMN02745912_02653</name>
</gene>
<dbReference type="STRING" id="1121301.SAMN02745912_02653"/>
<keyword evidence="2" id="KW-0472">Membrane</keyword>
<evidence type="ECO:0000256" key="1">
    <source>
        <dbReference type="SAM" id="Coils"/>
    </source>
</evidence>
<evidence type="ECO:0000313" key="4">
    <source>
        <dbReference type="Proteomes" id="UP000184465"/>
    </source>
</evidence>
<feature type="transmembrane region" description="Helical" evidence="2">
    <location>
        <begin position="20"/>
        <end position="37"/>
    </location>
</feature>
<keyword evidence="2" id="KW-0812">Transmembrane</keyword>
<dbReference type="OrthoDB" id="14319at2"/>
<proteinExistence type="predicted"/>
<keyword evidence="4" id="KW-1185">Reference proteome</keyword>
<keyword evidence="3" id="KW-0131">Cell cycle</keyword>
<organism evidence="3 4">
    <name type="scientific">Paramaledivibacter caminithermalis (strain DSM 15212 / CIP 107654 / DViRD3)</name>
    <name type="common">Clostridium caminithermale</name>
    <dbReference type="NCBI Taxonomy" id="1121301"/>
    <lineage>
        <taxon>Bacteria</taxon>
        <taxon>Bacillati</taxon>
        <taxon>Bacillota</taxon>
        <taxon>Clostridia</taxon>
        <taxon>Peptostreptococcales</taxon>
        <taxon>Caminicellaceae</taxon>
        <taxon>Paramaledivibacter</taxon>
    </lineage>
</organism>
<dbReference type="RefSeq" id="WP_073150919.1">
    <property type="nucleotide sequence ID" value="NZ_FRAG01000036.1"/>
</dbReference>
<name>A0A1M6QNI1_PARC5</name>
<keyword evidence="1" id="KW-0175">Coiled coil</keyword>
<dbReference type="GO" id="GO:0051301">
    <property type="term" value="P:cell division"/>
    <property type="evidence" value="ECO:0007669"/>
    <property type="project" value="UniProtKB-KW"/>
</dbReference>
<feature type="coiled-coil region" evidence="1">
    <location>
        <begin position="34"/>
        <end position="75"/>
    </location>
</feature>
<keyword evidence="3" id="KW-0132">Cell division</keyword>
<evidence type="ECO:0000256" key="2">
    <source>
        <dbReference type="SAM" id="Phobius"/>
    </source>
</evidence>